<accession>A0ABP8ECN3</accession>
<keyword evidence="5" id="KW-1185">Reference proteome</keyword>
<dbReference type="Proteomes" id="UP001500027">
    <property type="component" value="Unassembled WGS sequence"/>
</dbReference>
<dbReference type="NCBIfam" id="TIGR04183">
    <property type="entry name" value="Por_Secre_tail"/>
    <property type="match status" value="1"/>
</dbReference>
<dbReference type="InterPro" id="IPR026444">
    <property type="entry name" value="Secre_tail"/>
</dbReference>
<evidence type="ECO:0000256" key="1">
    <source>
        <dbReference type="ARBA" id="ARBA00022729"/>
    </source>
</evidence>
<evidence type="ECO:0000256" key="2">
    <source>
        <dbReference type="SAM" id="SignalP"/>
    </source>
</evidence>
<dbReference type="EMBL" id="BAABAV010000002">
    <property type="protein sequence ID" value="GAA4270002.1"/>
    <property type="molecule type" value="Genomic_DNA"/>
</dbReference>
<evidence type="ECO:0000313" key="4">
    <source>
        <dbReference type="EMBL" id="GAA4270002.1"/>
    </source>
</evidence>
<sequence length="586" mass="65631">MPHRLIAILLLAVNLSFSQLSVSNDNYVFVSDQYIFVEDDVNLEDSNSRIFLRDEGQLIQGSGTTSNSGLGELSVYQDGNVGAHEYNYWCSPIGSKDDTSTNNPFGISLLNDIIGLTSSIPATYNTSTSYNGTSNPLNIEPYWIWKYPSANGLSGWVHVRSNTIINPGEGFTMKGTTGSNNMQNYDFRGKPNNGTISVNVENEQITLVGNPYPSAIDAVAYIHDNNNSSVIDGSLYFWEQDLSANSHRLDEYSGGYASYTISSDGLVETYVPATFSTYDNQGNINGEGNGSPSGKRPRRYIPIGQGFMVAGTASGTVQAKNIHRVFEKESSSNSEFFKSSNSKLTTIPESNFSVVPEDYKRFRLNIDFNGLYTRQLMETFHYSATEGFDYGIECPIKSEFILSTDAYLKSERHIYIAEALPFSEDLTIPVVIKVANKSMINISLLDIQNFSNSPIYLYDNEENTYTELTRHPFHINLEPGLYTNRFEIRFNKNTLSSLIISETRNLIITQNNRSATLKILNPNNFEIKSIEIFDVLGKRVLRKSKIQSRSEYRISTNSLNDGIYITNVILSNNQSINKKIIVTNNY</sequence>
<reference evidence="5" key="1">
    <citation type="journal article" date="2019" name="Int. J. Syst. Evol. Microbiol.">
        <title>The Global Catalogue of Microorganisms (GCM) 10K type strain sequencing project: providing services to taxonomists for standard genome sequencing and annotation.</title>
        <authorList>
            <consortium name="The Broad Institute Genomics Platform"/>
            <consortium name="The Broad Institute Genome Sequencing Center for Infectious Disease"/>
            <person name="Wu L."/>
            <person name="Ma J."/>
        </authorList>
    </citation>
    <scope>NUCLEOTIDE SEQUENCE [LARGE SCALE GENOMIC DNA]</scope>
    <source>
        <strain evidence="5">JCM 17452</strain>
    </source>
</reference>
<feature type="domain" description="Secretion system C-terminal sorting" evidence="3">
    <location>
        <begin position="516"/>
        <end position="582"/>
    </location>
</feature>
<dbReference type="RefSeq" id="WP_139002384.1">
    <property type="nucleotide sequence ID" value="NZ_BAABAV010000002.1"/>
</dbReference>
<dbReference type="Pfam" id="PF18962">
    <property type="entry name" value="Por_Secre_tail"/>
    <property type="match status" value="1"/>
</dbReference>
<proteinExistence type="predicted"/>
<evidence type="ECO:0000259" key="3">
    <source>
        <dbReference type="Pfam" id="PF18962"/>
    </source>
</evidence>
<keyword evidence="1 2" id="KW-0732">Signal</keyword>
<feature type="signal peptide" evidence="2">
    <location>
        <begin position="1"/>
        <end position="22"/>
    </location>
</feature>
<gene>
    <name evidence="4" type="ORF">GCM10022257_21030</name>
</gene>
<name>A0ABP8ECN3_9FLAO</name>
<evidence type="ECO:0000313" key="5">
    <source>
        <dbReference type="Proteomes" id="UP001500027"/>
    </source>
</evidence>
<protein>
    <submittedName>
        <fullName evidence="4">T9SS sorting signal type C domain-containing protein</fullName>
    </submittedName>
</protein>
<comment type="caution">
    <text evidence="4">The sequence shown here is derived from an EMBL/GenBank/DDBJ whole genome shotgun (WGS) entry which is preliminary data.</text>
</comment>
<feature type="chain" id="PRO_5046300055" evidence="2">
    <location>
        <begin position="23"/>
        <end position="586"/>
    </location>
</feature>
<organism evidence="4 5">
    <name type="scientific">Hyunsoonleella aestuarii</name>
    <dbReference type="NCBI Taxonomy" id="912802"/>
    <lineage>
        <taxon>Bacteria</taxon>
        <taxon>Pseudomonadati</taxon>
        <taxon>Bacteroidota</taxon>
        <taxon>Flavobacteriia</taxon>
        <taxon>Flavobacteriales</taxon>
        <taxon>Flavobacteriaceae</taxon>
    </lineage>
</organism>